<proteinExistence type="predicted"/>
<gene>
    <name evidence="1" type="ORF">FrCorBMG51_24035</name>
</gene>
<keyword evidence="2" id="KW-1185">Reference proteome</keyword>
<evidence type="ECO:0000313" key="1">
    <source>
        <dbReference type="EMBL" id="KLL09560.1"/>
    </source>
</evidence>
<dbReference type="Proteomes" id="UP000035425">
    <property type="component" value="Unassembled WGS sequence"/>
</dbReference>
<organism evidence="1 2">
    <name type="scientific">Protofrankia coriariae</name>
    <dbReference type="NCBI Taxonomy" id="1562887"/>
    <lineage>
        <taxon>Bacteria</taxon>
        <taxon>Bacillati</taxon>
        <taxon>Actinomycetota</taxon>
        <taxon>Actinomycetes</taxon>
        <taxon>Frankiales</taxon>
        <taxon>Frankiaceae</taxon>
        <taxon>Protofrankia</taxon>
    </lineage>
</organism>
<name>A0ABR5EYR8_9ACTN</name>
<protein>
    <submittedName>
        <fullName evidence="1">Uncharacterized protein</fullName>
    </submittedName>
</protein>
<accession>A0ABR5EYR8</accession>
<comment type="caution">
    <text evidence="1">The sequence shown here is derived from an EMBL/GenBank/DDBJ whole genome shotgun (WGS) entry which is preliminary data.</text>
</comment>
<sequence length="158" mass="17495">MLTGGVLYRSGDEALSWQFRLIPPAQLARPDDGRVRAAFYGRTNARGVNGIHMLARQFKACQETAEGQAVLTGFFYDLPEPVDEIMVLAFSGVGGPPRRDGGRDDLAASLGREDRDFDPIICSSLDRLLCKRDELHTWEILLDQYQVPVITADGALAW</sequence>
<dbReference type="EMBL" id="JWIO01000079">
    <property type="protein sequence ID" value="KLL09560.1"/>
    <property type="molecule type" value="Genomic_DNA"/>
</dbReference>
<evidence type="ECO:0000313" key="2">
    <source>
        <dbReference type="Proteomes" id="UP000035425"/>
    </source>
</evidence>
<reference evidence="1 2" key="1">
    <citation type="submission" date="2014-12" db="EMBL/GenBank/DDBJ databases">
        <title>Frankia sp. BMG5.1 draft genome.</title>
        <authorList>
            <person name="Gtari M."/>
            <person name="Ghodhbane-Gtari F."/>
            <person name="Nouioui I."/>
            <person name="Ktari A."/>
            <person name="Hezbri K."/>
            <person name="Mimouni W."/>
            <person name="Sbissi I."/>
            <person name="Ayari A."/>
            <person name="Yamanaka T."/>
            <person name="Normand P."/>
            <person name="Tisa L.S."/>
            <person name="Boudabous A."/>
        </authorList>
    </citation>
    <scope>NUCLEOTIDE SEQUENCE [LARGE SCALE GENOMIC DNA]</scope>
    <source>
        <strain evidence="1 2">BMG5.1</strain>
    </source>
</reference>